<proteinExistence type="predicted"/>
<organism evidence="1 2">
    <name type="scientific">Tilletia horrida</name>
    <dbReference type="NCBI Taxonomy" id="155126"/>
    <lineage>
        <taxon>Eukaryota</taxon>
        <taxon>Fungi</taxon>
        <taxon>Dikarya</taxon>
        <taxon>Basidiomycota</taxon>
        <taxon>Ustilaginomycotina</taxon>
        <taxon>Exobasidiomycetes</taxon>
        <taxon>Tilletiales</taxon>
        <taxon>Tilletiaceae</taxon>
        <taxon>Tilletia</taxon>
    </lineage>
</organism>
<sequence>MRYHQVHFQTYPKERPHLQWDQGLEHLVKIKTTVATLLSNPAAEIGTFQDLATVKADIDEWKQISHAGYYGEQGAEVIVVWIRTTFSQALRKIKSPR</sequence>
<dbReference type="AlphaFoldDB" id="A0AAN6JNX2"/>
<keyword evidence="2" id="KW-1185">Reference proteome</keyword>
<accession>A0AAN6JNX2</accession>
<evidence type="ECO:0000313" key="2">
    <source>
        <dbReference type="Proteomes" id="UP001176517"/>
    </source>
</evidence>
<protein>
    <submittedName>
        <fullName evidence="1">Uncharacterized protein</fullName>
    </submittedName>
</protein>
<evidence type="ECO:0000313" key="1">
    <source>
        <dbReference type="EMBL" id="KAK0543062.1"/>
    </source>
</evidence>
<dbReference type="EMBL" id="JAPDMZ010000404">
    <property type="protein sequence ID" value="KAK0543062.1"/>
    <property type="molecule type" value="Genomic_DNA"/>
</dbReference>
<dbReference type="Proteomes" id="UP001176517">
    <property type="component" value="Unassembled WGS sequence"/>
</dbReference>
<gene>
    <name evidence="1" type="ORF">OC846_006543</name>
</gene>
<comment type="caution">
    <text evidence="1">The sequence shown here is derived from an EMBL/GenBank/DDBJ whole genome shotgun (WGS) entry which is preliminary data.</text>
</comment>
<name>A0AAN6JNX2_9BASI</name>
<reference evidence="1" key="1">
    <citation type="journal article" date="2023" name="PhytoFront">
        <title>Draft Genome Resources of Seven Strains of Tilletia horrida, Causal Agent of Kernel Smut of Rice.</title>
        <authorList>
            <person name="Khanal S."/>
            <person name="Antony Babu S."/>
            <person name="Zhou X.G."/>
        </authorList>
    </citation>
    <scope>NUCLEOTIDE SEQUENCE</scope>
    <source>
        <strain evidence="1">TX6</strain>
    </source>
</reference>